<evidence type="ECO:0000256" key="2">
    <source>
        <dbReference type="ARBA" id="ARBA00022692"/>
    </source>
</evidence>
<dbReference type="Proteomes" id="UP000473699">
    <property type="component" value="Unassembled WGS sequence"/>
</dbReference>
<keyword evidence="7" id="KW-1185">Reference proteome</keyword>
<evidence type="ECO:0000256" key="1">
    <source>
        <dbReference type="ARBA" id="ARBA00004141"/>
    </source>
</evidence>
<protein>
    <submittedName>
        <fullName evidence="6">NADH-quinone oxidoreductase subunit H</fullName>
    </submittedName>
</protein>
<evidence type="ECO:0000256" key="4">
    <source>
        <dbReference type="ARBA" id="ARBA00023136"/>
    </source>
</evidence>
<keyword evidence="3 5" id="KW-1133">Transmembrane helix</keyword>
<feature type="transmembrane region" description="Helical" evidence="5">
    <location>
        <begin position="177"/>
        <end position="198"/>
    </location>
</feature>
<evidence type="ECO:0000256" key="5">
    <source>
        <dbReference type="SAM" id="Phobius"/>
    </source>
</evidence>
<comment type="subcellular location">
    <subcellularLocation>
        <location evidence="1">Membrane</location>
        <topology evidence="1">Multi-pass membrane protein</topology>
    </subcellularLocation>
</comment>
<feature type="transmembrane region" description="Helical" evidence="5">
    <location>
        <begin position="306"/>
        <end position="327"/>
    </location>
</feature>
<reference evidence="6 7" key="1">
    <citation type="submission" date="2019-08" db="EMBL/GenBank/DDBJ databases">
        <title>In-depth cultivation of the pig gut microbiome towards novel bacterial diversity and tailored functional studies.</title>
        <authorList>
            <person name="Wylensek D."/>
            <person name="Hitch T.C.A."/>
            <person name="Clavel T."/>
        </authorList>
    </citation>
    <scope>NUCLEOTIDE SEQUENCE [LARGE SCALE GENOMIC DNA]</scope>
    <source>
        <strain evidence="6 7">SM-530-WT-4B</strain>
    </source>
</reference>
<accession>A0A6L5YBB8</accession>
<gene>
    <name evidence="6" type="ORF">FYJ74_04730</name>
</gene>
<evidence type="ECO:0000313" key="6">
    <source>
        <dbReference type="EMBL" id="MST55338.1"/>
    </source>
</evidence>
<dbReference type="InterPro" id="IPR052561">
    <property type="entry name" value="ComplexI_Subunit1"/>
</dbReference>
<evidence type="ECO:0000256" key="3">
    <source>
        <dbReference type="ARBA" id="ARBA00022989"/>
    </source>
</evidence>
<dbReference type="Pfam" id="PF00146">
    <property type="entry name" value="NADHdh"/>
    <property type="match status" value="1"/>
</dbReference>
<feature type="transmembrane region" description="Helical" evidence="5">
    <location>
        <begin position="273"/>
        <end position="294"/>
    </location>
</feature>
<feature type="transmembrane region" description="Helical" evidence="5">
    <location>
        <begin position="63"/>
        <end position="86"/>
    </location>
</feature>
<sequence length="328" mass="35543">MLIVRIILALLLSLFVVLFALYFQALDRIGHARMQRRLGPPLLQGFYDFFKLLGKENITPRRAVGWIFNGAPVLALAAGLMIFLYIPMGSVPAVLSGRGDMITVLYLITLSSISLAMAAFASGSPIATIGAQREIVLMMSFEIPTAIIVSSIAWLASRVGVPGAPFALSTYNVSSPWSMVGWSGFIGLLCFLFSALMITPGESGTGLMDIAEAKTEILEGMTVEFSGVNLALVNLSITVRSLAFSALMVALFFPGSLFAGSLPKAVGYVVDFFWFWLKVLAAALVGVTYLRSVFGRLKIWQAARFYWGYVGLLSLAGMILITVEIMLH</sequence>
<organism evidence="6 7">
    <name type="scientific">Pyramidobacter porci</name>
    <dbReference type="NCBI Taxonomy" id="2605789"/>
    <lineage>
        <taxon>Bacteria</taxon>
        <taxon>Thermotogati</taxon>
        <taxon>Synergistota</taxon>
        <taxon>Synergistia</taxon>
        <taxon>Synergistales</taxon>
        <taxon>Dethiosulfovibrionaceae</taxon>
        <taxon>Pyramidobacter</taxon>
    </lineage>
</organism>
<dbReference type="PANTHER" id="PTHR43359">
    <property type="entry name" value="FORMATE HYDROGENLYASE SUBUNIT 4"/>
    <property type="match status" value="1"/>
</dbReference>
<dbReference type="PANTHER" id="PTHR43359:SF1">
    <property type="entry name" value="FORMATE HYDROGENLYASE SUBUNIT 4-RELATED"/>
    <property type="match status" value="1"/>
</dbReference>
<evidence type="ECO:0000313" key="7">
    <source>
        <dbReference type="Proteomes" id="UP000473699"/>
    </source>
</evidence>
<feature type="transmembrane region" description="Helical" evidence="5">
    <location>
        <begin position="135"/>
        <end position="157"/>
    </location>
</feature>
<feature type="transmembrane region" description="Helical" evidence="5">
    <location>
        <begin position="101"/>
        <end position="123"/>
    </location>
</feature>
<dbReference type="AlphaFoldDB" id="A0A6L5YBB8"/>
<keyword evidence="4 5" id="KW-0472">Membrane</keyword>
<keyword evidence="2 5" id="KW-0812">Transmembrane</keyword>
<feature type="transmembrane region" description="Helical" evidence="5">
    <location>
        <begin position="231"/>
        <end position="253"/>
    </location>
</feature>
<dbReference type="InterPro" id="IPR001694">
    <property type="entry name" value="NADH_UbQ_OxRdtase_su1/FPO"/>
</dbReference>
<dbReference type="EMBL" id="VUNH01000004">
    <property type="protein sequence ID" value="MST55338.1"/>
    <property type="molecule type" value="Genomic_DNA"/>
</dbReference>
<feature type="transmembrane region" description="Helical" evidence="5">
    <location>
        <begin position="6"/>
        <end position="26"/>
    </location>
</feature>
<comment type="caution">
    <text evidence="6">The sequence shown here is derived from an EMBL/GenBank/DDBJ whole genome shotgun (WGS) entry which is preliminary data.</text>
</comment>
<dbReference type="GO" id="GO:0005886">
    <property type="term" value="C:plasma membrane"/>
    <property type="evidence" value="ECO:0007669"/>
    <property type="project" value="TreeGrafter"/>
</dbReference>
<dbReference type="RefSeq" id="WP_154528445.1">
    <property type="nucleotide sequence ID" value="NZ_VUNH01000004.1"/>
</dbReference>
<proteinExistence type="predicted"/>
<name>A0A6L5YBB8_9BACT</name>